<gene>
    <name evidence="2" type="ORF">Nepgr_001847</name>
</gene>
<comment type="caution">
    <text evidence="2">The sequence shown here is derived from an EMBL/GenBank/DDBJ whole genome shotgun (WGS) entry which is preliminary data.</text>
</comment>
<dbReference type="EMBL" id="BSYO01000001">
    <property type="protein sequence ID" value="GMH00008.1"/>
    <property type="molecule type" value="Genomic_DNA"/>
</dbReference>
<evidence type="ECO:0000313" key="2">
    <source>
        <dbReference type="EMBL" id="GMH00008.1"/>
    </source>
</evidence>
<protein>
    <submittedName>
        <fullName evidence="2">Uncharacterized protein</fullName>
    </submittedName>
</protein>
<reference evidence="2" key="1">
    <citation type="submission" date="2023-05" db="EMBL/GenBank/DDBJ databases">
        <title>Nepenthes gracilis genome sequencing.</title>
        <authorList>
            <person name="Fukushima K."/>
        </authorList>
    </citation>
    <scope>NUCLEOTIDE SEQUENCE</scope>
    <source>
        <strain evidence="2">SING2019-196</strain>
    </source>
</reference>
<dbReference type="AlphaFoldDB" id="A0AAD3P7X2"/>
<evidence type="ECO:0000313" key="3">
    <source>
        <dbReference type="Proteomes" id="UP001279734"/>
    </source>
</evidence>
<sequence length="91" mass="10221">MSLSSCCAALAIYATERREHGSPSTDNSGKERVDESSASMDIIARIKGMAFTVRMKEHDPNDNGEIKNMRQDWNYAPEFDGIHCFETIVHV</sequence>
<organism evidence="2 3">
    <name type="scientific">Nepenthes gracilis</name>
    <name type="common">Slender pitcher plant</name>
    <dbReference type="NCBI Taxonomy" id="150966"/>
    <lineage>
        <taxon>Eukaryota</taxon>
        <taxon>Viridiplantae</taxon>
        <taxon>Streptophyta</taxon>
        <taxon>Embryophyta</taxon>
        <taxon>Tracheophyta</taxon>
        <taxon>Spermatophyta</taxon>
        <taxon>Magnoliopsida</taxon>
        <taxon>eudicotyledons</taxon>
        <taxon>Gunneridae</taxon>
        <taxon>Pentapetalae</taxon>
        <taxon>Caryophyllales</taxon>
        <taxon>Nepenthaceae</taxon>
        <taxon>Nepenthes</taxon>
    </lineage>
</organism>
<dbReference type="Proteomes" id="UP001279734">
    <property type="component" value="Unassembled WGS sequence"/>
</dbReference>
<feature type="region of interest" description="Disordered" evidence="1">
    <location>
        <begin position="17"/>
        <end position="38"/>
    </location>
</feature>
<evidence type="ECO:0000256" key="1">
    <source>
        <dbReference type="SAM" id="MobiDB-lite"/>
    </source>
</evidence>
<name>A0AAD3P7X2_NEPGR</name>
<accession>A0AAD3P7X2</accession>
<proteinExistence type="predicted"/>
<keyword evidence="3" id="KW-1185">Reference proteome</keyword>